<protein>
    <submittedName>
        <fullName evidence="1">Uncharacterized protein</fullName>
    </submittedName>
</protein>
<proteinExistence type="predicted"/>
<organism evidence="1 2">
    <name type="scientific">Halomicronema hongdechloris C2206</name>
    <dbReference type="NCBI Taxonomy" id="1641165"/>
    <lineage>
        <taxon>Bacteria</taxon>
        <taxon>Bacillati</taxon>
        <taxon>Cyanobacteriota</taxon>
        <taxon>Cyanophyceae</taxon>
        <taxon>Nodosilineales</taxon>
        <taxon>Nodosilineaceae</taxon>
        <taxon>Halomicronema</taxon>
    </lineage>
</organism>
<dbReference type="EMBL" id="CP021983">
    <property type="protein sequence ID" value="ASC72594.1"/>
    <property type="molecule type" value="Genomic_DNA"/>
</dbReference>
<sequence>MLCTATQPALQGETPYLQGFAPDWVRDIIPPPQATQQFAALSRVRYEVPAVPWSWADIATDLGTSLSRGDRQIEALLNKGFGELMSKASNPFKGVK</sequence>
<gene>
    <name evidence="1" type="ORF">XM38_035520</name>
</gene>
<dbReference type="Proteomes" id="UP000191901">
    <property type="component" value="Chromosome"/>
</dbReference>
<accession>A0A1Z3HQJ9</accession>
<keyword evidence="2" id="KW-1185">Reference proteome</keyword>
<evidence type="ECO:0000313" key="2">
    <source>
        <dbReference type="Proteomes" id="UP000191901"/>
    </source>
</evidence>
<reference evidence="1 2" key="1">
    <citation type="journal article" date="2016" name="Biochim. Biophys. Acta">
        <title>Characterization of red-shifted phycobilisomes isolated from the chlorophyll f-containing cyanobacterium Halomicronema hongdechloris.</title>
        <authorList>
            <person name="Li Y."/>
            <person name="Lin Y."/>
            <person name="Garvey C.J."/>
            <person name="Birch D."/>
            <person name="Corkery R.W."/>
            <person name="Loughlin P.C."/>
            <person name="Scheer H."/>
            <person name="Willows R.D."/>
            <person name="Chen M."/>
        </authorList>
    </citation>
    <scope>NUCLEOTIDE SEQUENCE [LARGE SCALE GENOMIC DNA]</scope>
    <source>
        <strain evidence="1 2">C2206</strain>
    </source>
</reference>
<dbReference type="AlphaFoldDB" id="A0A1Z3HQJ9"/>
<evidence type="ECO:0000313" key="1">
    <source>
        <dbReference type="EMBL" id="ASC72594.1"/>
    </source>
</evidence>
<dbReference type="KEGG" id="hhg:XM38_035520"/>
<name>A0A1Z3HQJ9_9CYAN</name>